<comment type="caution">
    <text evidence="2">The sequence shown here is derived from an EMBL/GenBank/DDBJ whole genome shotgun (WGS) entry which is preliminary data.</text>
</comment>
<dbReference type="Proteomes" id="UP000744980">
    <property type="component" value="Unassembled WGS sequence"/>
</dbReference>
<keyword evidence="3" id="KW-1185">Reference proteome</keyword>
<evidence type="ECO:0000313" key="2">
    <source>
        <dbReference type="EMBL" id="MBM3090981.1"/>
    </source>
</evidence>
<proteinExistence type="predicted"/>
<evidence type="ECO:0000256" key="1">
    <source>
        <dbReference type="SAM" id="MobiDB-lite"/>
    </source>
</evidence>
<feature type="compositionally biased region" description="Basic and acidic residues" evidence="1">
    <location>
        <begin position="77"/>
        <end position="86"/>
    </location>
</feature>
<protein>
    <recommendedName>
        <fullName evidence="4">Secreted protein</fullName>
    </recommendedName>
</protein>
<organism evidence="2 3">
    <name type="scientific">Ensifer canadensis</name>
    <dbReference type="NCBI Taxonomy" id="555315"/>
    <lineage>
        <taxon>Bacteria</taxon>
        <taxon>Pseudomonadati</taxon>
        <taxon>Pseudomonadota</taxon>
        <taxon>Alphaproteobacteria</taxon>
        <taxon>Hyphomicrobiales</taxon>
        <taxon>Rhizobiaceae</taxon>
        <taxon>Sinorhizobium/Ensifer group</taxon>
        <taxon>Ensifer</taxon>
    </lineage>
</organism>
<accession>A0AAW4FIV3</accession>
<dbReference type="RefSeq" id="WP_128090403.1">
    <property type="nucleotide sequence ID" value="NZ_CP083370.1"/>
</dbReference>
<evidence type="ECO:0008006" key="4">
    <source>
        <dbReference type="Google" id="ProtNLM"/>
    </source>
</evidence>
<feature type="region of interest" description="Disordered" evidence="1">
    <location>
        <begin position="67"/>
        <end position="86"/>
    </location>
</feature>
<dbReference type="EMBL" id="WXFA01000004">
    <property type="protein sequence ID" value="MBM3090981.1"/>
    <property type="molecule type" value="Genomic_DNA"/>
</dbReference>
<dbReference type="AlphaFoldDB" id="A0AAW4FIV3"/>
<name>A0AAW4FIV3_9HYPH</name>
<sequence length="86" mass="9345">MQIPFAKKIAQAAAMVCLAAMSTGRRTGNPGLSVGVGQGKAAQPLCCAQAVSQKKFGEWGLHWYSRPNEKSRKRLERPKGFARRDG</sequence>
<reference evidence="2 3" key="1">
    <citation type="submission" date="2020-01" db="EMBL/GenBank/DDBJ databases">
        <title>Draft genome assembly of Ensifer adhaerens T173.</title>
        <authorList>
            <person name="Craig J.E."/>
            <person name="Stinchcombe J.R."/>
        </authorList>
    </citation>
    <scope>NUCLEOTIDE SEQUENCE [LARGE SCALE GENOMIC DNA]</scope>
    <source>
        <strain evidence="2 3">T173</strain>
    </source>
</reference>
<gene>
    <name evidence="2" type="ORF">GFB56_09150</name>
</gene>
<evidence type="ECO:0000313" key="3">
    <source>
        <dbReference type="Proteomes" id="UP000744980"/>
    </source>
</evidence>